<dbReference type="PANTHER" id="PTHR15838">
    <property type="entry name" value="NUCLEOLAR PROTEIN OF 40 KDA"/>
    <property type="match status" value="1"/>
</dbReference>
<dbReference type="Pfam" id="PF00098">
    <property type="entry name" value="zf-CCHC"/>
    <property type="match status" value="1"/>
</dbReference>
<dbReference type="InterPro" id="IPR001878">
    <property type="entry name" value="Znf_CCHC"/>
</dbReference>
<proteinExistence type="predicted"/>
<dbReference type="AlphaFoldDB" id="A0AAD7ZEG9"/>
<reference evidence="5" key="1">
    <citation type="journal article" date="2023" name="IScience">
        <title>Live-bearing cockroach genome reveals convergent evolutionary mechanisms linked to viviparity in insects and beyond.</title>
        <authorList>
            <person name="Fouks B."/>
            <person name="Harrison M.C."/>
            <person name="Mikhailova A.A."/>
            <person name="Marchal E."/>
            <person name="English S."/>
            <person name="Carruthers M."/>
            <person name="Jennings E.C."/>
            <person name="Chiamaka E.L."/>
            <person name="Frigard R.A."/>
            <person name="Pippel M."/>
            <person name="Attardo G.M."/>
            <person name="Benoit J.B."/>
            <person name="Bornberg-Bauer E."/>
            <person name="Tobe S.S."/>
        </authorList>
    </citation>
    <scope>NUCLEOTIDE SEQUENCE</scope>
    <source>
        <strain evidence="5">Stay&amp;Tobe</strain>
    </source>
</reference>
<organism evidence="5 6">
    <name type="scientific">Diploptera punctata</name>
    <name type="common">Pacific beetle cockroach</name>
    <dbReference type="NCBI Taxonomy" id="6984"/>
    <lineage>
        <taxon>Eukaryota</taxon>
        <taxon>Metazoa</taxon>
        <taxon>Ecdysozoa</taxon>
        <taxon>Arthropoda</taxon>
        <taxon>Hexapoda</taxon>
        <taxon>Insecta</taxon>
        <taxon>Pterygota</taxon>
        <taxon>Neoptera</taxon>
        <taxon>Polyneoptera</taxon>
        <taxon>Dictyoptera</taxon>
        <taxon>Blattodea</taxon>
        <taxon>Blaberoidea</taxon>
        <taxon>Blaberidae</taxon>
        <taxon>Diplopterinae</taxon>
        <taxon>Diploptera</taxon>
    </lineage>
</organism>
<feature type="region of interest" description="Disordered" evidence="2">
    <location>
        <begin position="176"/>
        <end position="215"/>
    </location>
</feature>
<evidence type="ECO:0000256" key="1">
    <source>
        <dbReference type="PROSITE-ProRule" id="PRU00047"/>
    </source>
</evidence>
<dbReference type="Pfam" id="PF00575">
    <property type="entry name" value="S1"/>
    <property type="match status" value="1"/>
</dbReference>
<name>A0AAD7ZEG9_DIPPU</name>
<evidence type="ECO:0008006" key="7">
    <source>
        <dbReference type="Google" id="ProtNLM"/>
    </source>
</evidence>
<evidence type="ECO:0000256" key="2">
    <source>
        <dbReference type="SAM" id="MobiDB-lite"/>
    </source>
</evidence>
<evidence type="ECO:0000313" key="5">
    <source>
        <dbReference type="EMBL" id="KAJ9578865.1"/>
    </source>
</evidence>
<evidence type="ECO:0000259" key="3">
    <source>
        <dbReference type="PROSITE" id="PS50126"/>
    </source>
</evidence>
<dbReference type="Gene3D" id="4.10.60.10">
    <property type="entry name" value="Zinc finger, CCHC-type"/>
    <property type="match status" value="1"/>
</dbReference>
<keyword evidence="6" id="KW-1185">Reference proteome</keyword>
<dbReference type="PROSITE" id="PS50126">
    <property type="entry name" value="S1"/>
    <property type="match status" value="1"/>
</dbReference>
<dbReference type="EMBL" id="JASPKZ010008857">
    <property type="protein sequence ID" value="KAJ9578865.1"/>
    <property type="molecule type" value="Genomic_DNA"/>
</dbReference>
<feature type="domain" description="CCHC-type" evidence="4">
    <location>
        <begin position="127"/>
        <end position="140"/>
    </location>
</feature>
<accession>A0AAD7ZEG9</accession>
<dbReference type="SMART" id="SM00316">
    <property type="entry name" value="S1"/>
    <property type="match status" value="1"/>
</dbReference>
<dbReference type="InterPro" id="IPR036875">
    <property type="entry name" value="Znf_CCHC_sf"/>
</dbReference>
<dbReference type="SUPFAM" id="SSF57756">
    <property type="entry name" value="Retrovirus zinc finger-like domains"/>
    <property type="match status" value="1"/>
</dbReference>
<keyword evidence="1" id="KW-0863">Zinc-finger</keyword>
<comment type="caution">
    <text evidence="5">The sequence shown here is derived from an EMBL/GenBank/DDBJ whole genome shotgun (WGS) entry which is preliminary data.</text>
</comment>
<keyword evidence="1" id="KW-0862">Zinc</keyword>
<dbReference type="InterPro" id="IPR012340">
    <property type="entry name" value="NA-bd_OB-fold"/>
</dbReference>
<dbReference type="GO" id="GO:0043489">
    <property type="term" value="P:RNA stabilization"/>
    <property type="evidence" value="ECO:0007669"/>
    <property type="project" value="TreeGrafter"/>
</dbReference>
<dbReference type="PANTHER" id="PTHR15838:SF1">
    <property type="entry name" value="ZINC FINGER CCHC DOMAIN-CONTAINING PROTEIN 17"/>
    <property type="match status" value="1"/>
</dbReference>
<evidence type="ECO:0000313" key="6">
    <source>
        <dbReference type="Proteomes" id="UP001233999"/>
    </source>
</evidence>
<evidence type="ECO:0000259" key="4">
    <source>
        <dbReference type="PROSITE" id="PS50158"/>
    </source>
</evidence>
<dbReference type="GO" id="GO:0003723">
    <property type="term" value="F:RNA binding"/>
    <property type="evidence" value="ECO:0007669"/>
    <property type="project" value="TreeGrafter"/>
</dbReference>
<keyword evidence="1" id="KW-0479">Metal-binding</keyword>
<sequence length="215" mass="24026">MWNSEGDSNILNTIFIGEIASVHNYGAFVRIPGSKSQGLIHRSQVSKVPVDDVTEILSRGDKVWCKVINITDDNKIGLSMKVVDQGNGKDLDPNGVQIHQDEQKRKAYVPGSRKKTIQLEAVFNTTCSKCGTHGHLARDCFKSPDGKTYELIPEDDIVCNQPEVLICTENRKTRIIHGTSSESSDVEKKEAERSHKRKRKSSFPGNPDHQKKSKK</sequence>
<protein>
    <recommendedName>
        <fullName evidence="7">Nucleolar protein of 40 kDa</fullName>
    </recommendedName>
</protein>
<dbReference type="Proteomes" id="UP001233999">
    <property type="component" value="Unassembled WGS sequence"/>
</dbReference>
<dbReference type="GO" id="GO:0008270">
    <property type="term" value="F:zinc ion binding"/>
    <property type="evidence" value="ECO:0007669"/>
    <property type="project" value="UniProtKB-KW"/>
</dbReference>
<feature type="domain" description="S1 motif" evidence="3">
    <location>
        <begin position="12"/>
        <end position="81"/>
    </location>
</feature>
<dbReference type="PROSITE" id="PS50158">
    <property type="entry name" value="ZF_CCHC"/>
    <property type="match status" value="1"/>
</dbReference>
<dbReference type="Gene3D" id="2.40.50.140">
    <property type="entry name" value="Nucleic acid-binding proteins"/>
    <property type="match status" value="1"/>
</dbReference>
<dbReference type="InterPro" id="IPR003029">
    <property type="entry name" value="S1_domain"/>
</dbReference>
<reference evidence="5" key="2">
    <citation type="submission" date="2023-05" db="EMBL/GenBank/DDBJ databases">
        <authorList>
            <person name="Fouks B."/>
        </authorList>
    </citation>
    <scope>NUCLEOTIDE SEQUENCE</scope>
    <source>
        <strain evidence="5">Stay&amp;Tobe</strain>
        <tissue evidence="5">Testes</tissue>
    </source>
</reference>
<gene>
    <name evidence="5" type="ORF">L9F63_004924</name>
</gene>
<dbReference type="SUPFAM" id="SSF50249">
    <property type="entry name" value="Nucleic acid-binding proteins"/>
    <property type="match status" value="1"/>
</dbReference>